<comment type="caution">
    <text evidence="4">The sequence shown here is derived from an EMBL/GenBank/DDBJ whole genome shotgun (WGS) entry which is preliminary data.</text>
</comment>
<dbReference type="Proteomes" id="UP001501074">
    <property type="component" value="Unassembled WGS sequence"/>
</dbReference>
<keyword evidence="2" id="KW-0119">Carbohydrate metabolism</keyword>
<feature type="domain" description="Fibronectin type-III" evidence="3">
    <location>
        <begin position="268"/>
        <end position="362"/>
    </location>
</feature>
<dbReference type="SUPFAM" id="SSF50952">
    <property type="entry name" value="Soluble quinoprotein glucose dehydrogenase"/>
    <property type="match status" value="1"/>
</dbReference>
<dbReference type="RefSeq" id="WP_231481922.1">
    <property type="nucleotide sequence ID" value="NZ_BAAAZO010000012.1"/>
</dbReference>
<dbReference type="PANTHER" id="PTHR19328:SF13">
    <property type="entry name" value="HIPL1 PROTEIN"/>
    <property type="match status" value="1"/>
</dbReference>
<dbReference type="InterPro" id="IPR035992">
    <property type="entry name" value="Ricin_B-like_lectins"/>
</dbReference>
<dbReference type="EMBL" id="BAAAZO010000012">
    <property type="protein sequence ID" value="GAA3636372.1"/>
    <property type="molecule type" value="Genomic_DNA"/>
</dbReference>
<keyword evidence="1" id="KW-0326">Glycosidase</keyword>
<evidence type="ECO:0000313" key="4">
    <source>
        <dbReference type="EMBL" id="GAA3636372.1"/>
    </source>
</evidence>
<dbReference type="Pfam" id="PF00041">
    <property type="entry name" value="fn3"/>
    <property type="match status" value="1"/>
</dbReference>
<dbReference type="SUPFAM" id="SSF49265">
    <property type="entry name" value="Fibronectin type III"/>
    <property type="match status" value="2"/>
</dbReference>
<reference evidence="5" key="1">
    <citation type="journal article" date="2019" name="Int. J. Syst. Evol. Microbiol.">
        <title>The Global Catalogue of Microorganisms (GCM) 10K type strain sequencing project: providing services to taxonomists for standard genome sequencing and annotation.</title>
        <authorList>
            <consortium name="The Broad Institute Genomics Platform"/>
            <consortium name="The Broad Institute Genome Sequencing Center for Infectious Disease"/>
            <person name="Wu L."/>
            <person name="Ma J."/>
        </authorList>
    </citation>
    <scope>NUCLEOTIDE SEQUENCE [LARGE SCALE GENOMIC DNA]</scope>
    <source>
        <strain evidence="5">JCM 16902</strain>
    </source>
</reference>
<dbReference type="InterPro" id="IPR011041">
    <property type="entry name" value="Quinoprot_gluc/sorb_DH_b-prop"/>
</dbReference>
<organism evidence="4 5">
    <name type="scientific">Kineosporia mesophila</name>
    <dbReference type="NCBI Taxonomy" id="566012"/>
    <lineage>
        <taxon>Bacteria</taxon>
        <taxon>Bacillati</taxon>
        <taxon>Actinomycetota</taxon>
        <taxon>Actinomycetes</taxon>
        <taxon>Kineosporiales</taxon>
        <taxon>Kineosporiaceae</taxon>
        <taxon>Kineosporia</taxon>
    </lineage>
</organism>
<dbReference type="Pfam" id="PF07995">
    <property type="entry name" value="GSDH"/>
    <property type="match status" value="1"/>
</dbReference>
<keyword evidence="2" id="KW-0624">Polysaccharide degradation</keyword>
<dbReference type="InterPro" id="IPR036116">
    <property type="entry name" value="FN3_sf"/>
</dbReference>
<dbReference type="InterPro" id="IPR012938">
    <property type="entry name" value="Glc/Sorbosone_DH"/>
</dbReference>
<dbReference type="InterPro" id="IPR006311">
    <property type="entry name" value="TAT_signal"/>
</dbReference>
<dbReference type="Gene3D" id="2.120.10.30">
    <property type="entry name" value="TolB, C-terminal domain"/>
    <property type="match status" value="1"/>
</dbReference>
<name>A0ABP7ANE5_9ACTN</name>
<dbReference type="SUPFAM" id="SSF50370">
    <property type="entry name" value="Ricin B-like lectins"/>
    <property type="match status" value="1"/>
</dbReference>
<dbReference type="CDD" id="cd23418">
    <property type="entry name" value="beta-trefoil_Ricin_XLN-like"/>
    <property type="match status" value="1"/>
</dbReference>
<accession>A0ABP7ANE5</accession>
<dbReference type="CDD" id="cd00063">
    <property type="entry name" value="FN3"/>
    <property type="match status" value="1"/>
</dbReference>
<dbReference type="Pfam" id="PF00652">
    <property type="entry name" value="Ricin_B_lectin"/>
    <property type="match status" value="1"/>
</dbReference>
<dbReference type="InterPro" id="IPR000772">
    <property type="entry name" value="Ricin_B_lectin"/>
</dbReference>
<dbReference type="PROSITE" id="PS50231">
    <property type="entry name" value="RICIN_B_LECTIN"/>
    <property type="match status" value="1"/>
</dbReference>
<dbReference type="Gene3D" id="2.80.10.50">
    <property type="match status" value="1"/>
</dbReference>
<dbReference type="PANTHER" id="PTHR19328">
    <property type="entry name" value="HEDGEHOG-INTERACTING PROTEIN"/>
    <property type="match status" value="1"/>
</dbReference>
<evidence type="ECO:0000313" key="5">
    <source>
        <dbReference type="Proteomes" id="UP001501074"/>
    </source>
</evidence>
<evidence type="ECO:0000256" key="2">
    <source>
        <dbReference type="ARBA" id="ARBA00023326"/>
    </source>
</evidence>
<evidence type="ECO:0000256" key="1">
    <source>
        <dbReference type="ARBA" id="ARBA00023295"/>
    </source>
</evidence>
<dbReference type="InterPro" id="IPR011042">
    <property type="entry name" value="6-blade_b-propeller_TolB-like"/>
</dbReference>
<sequence>MTILQRGRKSFLIGLAALLAALAGVSAVVALPARAVTGSSITGVASGRCLDVIGEATASGTGVNIYDCQGKANQAWTFTDAGELRVYDSPMCLDVAAQSTTAGAKVQIYTCNGGANQRWKIRSDGSITGVQSGLCLDVAGAAVANSTLVDLWTCNGGANQQWTTSLGAADTEPPSVPGNARVSDLLCDSVTFAWTAANDNVAVAFYDIYHDGQLMTSVGGTTLSTSLTVVGGTTWGLYVNARDAAGNVSQASSTVSISPPPCQVDTEKPTVPTGLTSASSGTSVTLKWTAAKDNQGVRAYDIHRSGTLAGTVTGTGTVPPATSFIDSGLAPNTTYSYTVTARDGQQNVSDPSGAVSVTTGATCSNPVCAVTQVTTDTDIPWGLVTLPDGTILYNRRDAHDIVRLDPNTGTKTTVGTVPNVESTDGEGGLMGLAVSPSYATDHWLYIMHTSPTDNRIVRIKLTDGKLDTGSEQVLLSGILRNKFHDGGRLRFGPDGKLYASTGDAQNGDNAQNTASLNGKVLRLNEDGSVPSDNPFGNYVWSYGHRNPQGLAFDSQGRLWEQEFGNSIMDETNLITKGGNYGWPACEGTSGTCGTAGYIAPKRTYSTADGSCSGITVVRDVLYVACARGTRLYREVISGSELTGVQIYFNGTYGRLRTVEPAPDGGIWLTTTNNGDKDSIANNSDERIYHIALGS</sequence>
<dbReference type="SMART" id="SM00060">
    <property type="entry name" value="FN3"/>
    <property type="match status" value="2"/>
</dbReference>
<dbReference type="PROSITE" id="PS51318">
    <property type="entry name" value="TAT"/>
    <property type="match status" value="1"/>
</dbReference>
<dbReference type="Gene3D" id="2.60.40.10">
    <property type="entry name" value="Immunoglobulins"/>
    <property type="match status" value="2"/>
</dbReference>
<dbReference type="NCBIfam" id="NF035930">
    <property type="entry name" value="lectin_2"/>
    <property type="match status" value="1"/>
</dbReference>
<dbReference type="InterPro" id="IPR013783">
    <property type="entry name" value="Ig-like_fold"/>
</dbReference>
<dbReference type="SMART" id="SM00458">
    <property type="entry name" value="RICIN"/>
    <property type="match status" value="1"/>
</dbReference>
<dbReference type="InterPro" id="IPR003961">
    <property type="entry name" value="FN3_dom"/>
</dbReference>
<keyword evidence="1" id="KW-0378">Hydrolase</keyword>
<proteinExistence type="predicted"/>
<dbReference type="PROSITE" id="PS50853">
    <property type="entry name" value="FN3"/>
    <property type="match status" value="1"/>
</dbReference>
<protein>
    <submittedName>
        <fullName evidence="4">PQQ-dependent sugar dehydrogenase</fullName>
    </submittedName>
</protein>
<keyword evidence="5" id="KW-1185">Reference proteome</keyword>
<gene>
    <name evidence="4" type="ORF">GCM10022223_63540</name>
</gene>
<evidence type="ECO:0000259" key="3">
    <source>
        <dbReference type="PROSITE" id="PS50853"/>
    </source>
</evidence>